<dbReference type="EMBL" id="CP001630">
    <property type="protein sequence ID" value="ACU39788.1"/>
    <property type="molecule type" value="Genomic_DNA"/>
</dbReference>
<evidence type="ECO:0000256" key="1">
    <source>
        <dbReference type="SAM" id="MobiDB-lite"/>
    </source>
</evidence>
<dbReference type="PANTHER" id="PTHR33164:SF99">
    <property type="entry name" value="MARR FAMILY REGULATORY PROTEIN"/>
    <property type="match status" value="1"/>
</dbReference>
<dbReference type="InterPro" id="IPR000835">
    <property type="entry name" value="HTH_MarR-typ"/>
</dbReference>
<dbReference type="Pfam" id="PF12802">
    <property type="entry name" value="MarR_2"/>
    <property type="match status" value="1"/>
</dbReference>
<dbReference type="GO" id="GO:0006950">
    <property type="term" value="P:response to stress"/>
    <property type="evidence" value="ECO:0007669"/>
    <property type="project" value="TreeGrafter"/>
</dbReference>
<evidence type="ECO:0000313" key="4">
    <source>
        <dbReference type="Proteomes" id="UP000002213"/>
    </source>
</evidence>
<dbReference type="Proteomes" id="UP000002213">
    <property type="component" value="Chromosome"/>
</dbReference>
<dbReference type="InterPro" id="IPR036390">
    <property type="entry name" value="WH_DNA-bd_sf"/>
</dbReference>
<dbReference type="Gene3D" id="1.10.10.10">
    <property type="entry name" value="Winged helix-like DNA-binding domain superfamily/Winged helix DNA-binding domain"/>
    <property type="match status" value="1"/>
</dbReference>
<dbReference type="SMART" id="SM00347">
    <property type="entry name" value="HTH_MARR"/>
    <property type="match status" value="1"/>
</dbReference>
<protein>
    <submittedName>
        <fullName evidence="3">Transcriptional regulator, MarR family</fullName>
    </submittedName>
</protein>
<dbReference type="GO" id="GO:0003700">
    <property type="term" value="F:DNA-binding transcription factor activity"/>
    <property type="evidence" value="ECO:0007669"/>
    <property type="project" value="InterPro"/>
</dbReference>
<reference evidence="3 4" key="1">
    <citation type="journal article" date="2009" name="Stand. Genomic Sci.">
        <title>Complete genome sequence of Actinosynnema mirum type strain (101).</title>
        <authorList>
            <person name="Land M."/>
            <person name="Lapidus A."/>
            <person name="Mayilraj S."/>
            <person name="Chen F."/>
            <person name="Copeland A."/>
            <person name="Del Rio T.G."/>
            <person name="Nolan M."/>
            <person name="Lucas S."/>
            <person name="Tice H."/>
            <person name="Cheng J.F."/>
            <person name="Chertkov O."/>
            <person name="Bruce D."/>
            <person name="Goodwin L."/>
            <person name="Pitluck S."/>
            <person name="Rohde M."/>
            <person name="Goker M."/>
            <person name="Pati A."/>
            <person name="Ivanova N."/>
            <person name="Mavromatis K."/>
            <person name="Chen A."/>
            <person name="Palaniappan K."/>
            <person name="Hauser L."/>
            <person name="Chang Y.J."/>
            <person name="Jeffries C.C."/>
            <person name="Brettin T."/>
            <person name="Detter J.C."/>
            <person name="Han C."/>
            <person name="Chain P."/>
            <person name="Tindall B.J."/>
            <person name="Bristow J."/>
            <person name="Eisen J.A."/>
            <person name="Markowitz V."/>
            <person name="Hugenholtz P."/>
            <person name="Kyrpides N.C."/>
            <person name="Klenk H.P."/>
        </authorList>
    </citation>
    <scope>NUCLEOTIDE SEQUENCE [LARGE SCALE GENOMIC DNA]</scope>
    <source>
        <strain evidence="4">ATCC 29888 / DSM 43827 / JCM 3225 / NBRC 14064 / NCIMB 13271 / NRRL B-12336 / IMRU 3971 / 101</strain>
    </source>
</reference>
<evidence type="ECO:0000259" key="2">
    <source>
        <dbReference type="PROSITE" id="PS50995"/>
    </source>
</evidence>
<feature type="domain" description="HTH marR-type" evidence="2">
    <location>
        <begin position="14"/>
        <end position="156"/>
    </location>
</feature>
<name>C6WF13_ACTMD</name>
<dbReference type="PROSITE" id="PS50995">
    <property type="entry name" value="HTH_MARR_2"/>
    <property type="match status" value="1"/>
</dbReference>
<dbReference type="SUPFAM" id="SSF46785">
    <property type="entry name" value="Winged helix' DNA-binding domain"/>
    <property type="match status" value="1"/>
</dbReference>
<dbReference type="InterPro" id="IPR039422">
    <property type="entry name" value="MarR/SlyA-like"/>
</dbReference>
<proteinExistence type="predicted"/>
<dbReference type="InterPro" id="IPR036388">
    <property type="entry name" value="WH-like_DNA-bd_sf"/>
</dbReference>
<keyword evidence="4" id="KW-1185">Reference proteome</keyword>
<organism evidence="3 4">
    <name type="scientific">Actinosynnema mirum (strain ATCC 29888 / DSM 43827 / JCM 3225 / NBRC 14064 / NCIMB 13271 / NRRL B-12336 / IMRU 3971 / 101)</name>
    <dbReference type="NCBI Taxonomy" id="446462"/>
    <lineage>
        <taxon>Bacteria</taxon>
        <taxon>Bacillati</taxon>
        <taxon>Actinomycetota</taxon>
        <taxon>Actinomycetes</taxon>
        <taxon>Pseudonocardiales</taxon>
        <taxon>Pseudonocardiaceae</taxon>
        <taxon>Actinosynnema</taxon>
    </lineage>
</organism>
<dbReference type="eggNOG" id="COG1846">
    <property type="taxonomic scope" value="Bacteria"/>
</dbReference>
<accession>C6WF13</accession>
<gene>
    <name evidence="3" type="ordered locus">Amir_5981</name>
</gene>
<dbReference type="HOGENOM" id="CLU_1615494_0_0_11"/>
<sequence>MGAVGELRELSADEDALWRALGRVSHLMPRVLDEEMTRATGLSMTEYAVLLMLAEAPERRLRMSELASAVALSGSRVTRVVDAMVRLGLLEKEKAPDDGRGAVAVLTDAGLARQRGGGRAAPGDRAAAGGRDRPDGPRGGGAGAERARRAVRALRTVGRLAVGR</sequence>
<dbReference type="PANTHER" id="PTHR33164">
    <property type="entry name" value="TRANSCRIPTIONAL REGULATOR, MARR FAMILY"/>
    <property type="match status" value="1"/>
</dbReference>
<feature type="region of interest" description="Disordered" evidence="1">
    <location>
        <begin position="113"/>
        <end position="148"/>
    </location>
</feature>
<dbReference type="STRING" id="446462.Amir_5981"/>
<dbReference type="AlphaFoldDB" id="C6WF13"/>
<evidence type="ECO:0000313" key="3">
    <source>
        <dbReference type="EMBL" id="ACU39788.1"/>
    </source>
</evidence>
<dbReference type="KEGG" id="ami:Amir_5981"/>